<evidence type="ECO:0000259" key="11">
    <source>
        <dbReference type="Pfam" id="PF00999"/>
    </source>
</evidence>
<keyword evidence="4" id="KW-1003">Cell membrane</keyword>
<accession>A0A2Z2HHB0</accession>
<feature type="transmembrane region" description="Helical" evidence="10">
    <location>
        <begin position="183"/>
        <end position="205"/>
    </location>
</feature>
<evidence type="ECO:0000256" key="10">
    <source>
        <dbReference type="SAM" id="Phobius"/>
    </source>
</evidence>
<sequence length="503" mass="54709">MKNSVYFLTIYNFNQLVMDTITLTILNLITSQIEGFSFSEINSSVILNKLTEIQTSISSLSIQDEPIAAAPIILLAAGVVIFLGVAGEAFFKKTGIPDVAFLMILGVIIGPVFGIIQAEAVIQVVPYFAALALIIIMFDGGLNLDIKHVVKTAHYSLTLALVGFILSVIIISVGAHYVLEWTWLESILLASIVGGSSSAIVFGLVRNIRISEKTKSILSFESAVTDILATIIAFILFEAVLAGHFDLQTLQETIGRAVVVGLVLGFGVGIPWMYISTKFGNAQHAYMLTLSILFVLFFLANSFGESGALTALVFGLMIGNKRHLSRILRFKVPRIEMDDPTHNQLTFLVRSFFFVFVGLMATFGQIEYMIFGIVITIAVFVGRAGVVKAVLTKRFSRLDKSVTNSMIPRGLAAAVLATYPITMGLPNAEAYPQMIFFIILSSVIITTIGLGKSKKIPPPDSIQGGFVKPSDDSPDNEIITEEVDEYHEKLDGGFVKPSDDSKK</sequence>
<keyword evidence="5 10" id="KW-0812">Transmembrane</keyword>
<dbReference type="GO" id="GO:0015297">
    <property type="term" value="F:antiporter activity"/>
    <property type="evidence" value="ECO:0007669"/>
    <property type="project" value="UniProtKB-KW"/>
</dbReference>
<evidence type="ECO:0000313" key="13">
    <source>
        <dbReference type="Proteomes" id="UP000249949"/>
    </source>
</evidence>
<feature type="transmembrane region" description="Helical" evidence="10">
    <location>
        <begin position="217"/>
        <end position="242"/>
    </location>
</feature>
<protein>
    <submittedName>
        <fullName evidence="12">Na(+)/H(+) antiporter 1</fullName>
    </submittedName>
</protein>
<gene>
    <name evidence="12" type="ORF">NMSP_0026</name>
</gene>
<evidence type="ECO:0000256" key="6">
    <source>
        <dbReference type="ARBA" id="ARBA00022989"/>
    </source>
</evidence>
<keyword evidence="2" id="KW-0813">Transport</keyword>
<dbReference type="GO" id="GO:0005886">
    <property type="term" value="C:plasma membrane"/>
    <property type="evidence" value="ECO:0007669"/>
    <property type="project" value="UniProtKB-SubCell"/>
</dbReference>
<keyword evidence="3" id="KW-0050">Antiport</keyword>
<feature type="transmembrane region" description="Helical" evidence="10">
    <location>
        <begin position="156"/>
        <end position="177"/>
    </location>
</feature>
<dbReference type="InterPro" id="IPR006153">
    <property type="entry name" value="Cation/H_exchanger_TM"/>
</dbReference>
<dbReference type="PANTHER" id="PTHR32507">
    <property type="entry name" value="NA(+)/H(+) ANTIPORTER 1"/>
    <property type="match status" value="1"/>
</dbReference>
<feature type="transmembrane region" description="Helical" evidence="10">
    <location>
        <begin position="282"/>
        <end position="300"/>
    </location>
</feature>
<evidence type="ECO:0000256" key="1">
    <source>
        <dbReference type="ARBA" id="ARBA00004651"/>
    </source>
</evidence>
<feature type="region of interest" description="Disordered" evidence="9">
    <location>
        <begin position="456"/>
        <end position="476"/>
    </location>
</feature>
<proteinExistence type="predicted"/>
<dbReference type="PANTHER" id="PTHR32507:SF0">
    <property type="entry name" value="NA(+)_H(+) ANTIPORTER 2-RELATED"/>
    <property type="match status" value="1"/>
</dbReference>
<feature type="transmembrane region" description="Helical" evidence="10">
    <location>
        <begin position="411"/>
        <end position="428"/>
    </location>
</feature>
<dbReference type="Proteomes" id="UP000249949">
    <property type="component" value="Chromosome"/>
</dbReference>
<feature type="domain" description="Cation/H+ exchanger transmembrane" evidence="11">
    <location>
        <begin position="81"/>
        <end position="447"/>
    </location>
</feature>
<name>A0A2Z2HHB0_9ARCH</name>
<evidence type="ECO:0000256" key="5">
    <source>
        <dbReference type="ARBA" id="ARBA00022692"/>
    </source>
</evidence>
<comment type="subcellular location">
    <subcellularLocation>
        <location evidence="1">Cell membrane</location>
        <topology evidence="1">Multi-pass membrane protein</topology>
    </subcellularLocation>
</comment>
<keyword evidence="6 10" id="KW-1133">Transmembrane helix</keyword>
<dbReference type="Pfam" id="PF00999">
    <property type="entry name" value="Na_H_Exchanger"/>
    <property type="match status" value="1"/>
</dbReference>
<keyword evidence="8 10" id="KW-0472">Membrane</keyword>
<keyword evidence="7" id="KW-0406">Ion transport</keyword>
<feature type="transmembrane region" description="Helical" evidence="10">
    <location>
        <begin position="369"/>
        <end position="391"/>
    </location>
</feature>
<evidence type="ECO:0000256" key="7">
    <source>
        <dbReference type="ARBA" id="ARBA00023065"/>
    </source>
</evidence>
<feature type="transmembrane region" description="Helical" evidence="10">
    <location>
        <begin position="254"/>
        <end position="275"/>
    </location>
</feature>
<dbReference type="KEGG" id="nct:NMSP_0026"/>
<keyword evidence="13" id="KW-1185">Reference proteome</keyword>
<evidence type="ECO:0000256" key="9">
    <source>
        <dbReference type="SAM" id="MobiDB-lite"/>
    </source>
</evidence>
<feature type="transmembrane region" description="Helical" evidence="10">
    <location>
        <begin position="434"/>
        <end position="451"/>
    </location>
</feature>
<reference evidence="12 13" key="1">
    <citation type="journal article" date="2017" name="Environ. Microbiol.">
        <title>Genome and epigenome of a novel marine Thaumarchaeota strain suggest viral infection, phosphorothioation DNA modification and multiple restriction systems.</title>
        <authorList>
            <person name="Ahlgren N.A."/>
            <person name="Chen Y."/>
            <person name="Needham D.M."/>
            <person name="Parada A.E."/>
            <person name="Sachdeva R."/>
            <person name="Trinh V."/>
            <person name="Chen T."/>
            <person name="Fuhrman J.A."/>
        </authorList>
    </citation>
    <scope>NUCLEOTIDE SEQUENCE [LARGE SCALE GENOMIC DNA]</scope>
    <source>
        <strain evidence="12 13">SPOT01</strain>
    </source>
</reference>
<organism evidence="12 13">
    <name type="scientific">Candidatus Nitrosomarinus catalinensis</name>
    <dbReference type="NCBI Taxonomy" id="1898749"/>
    <lineage>
        <taxon>Archaea</taxon>
        <taxon>Nitrososphaerota</taxon>
        <taxon>Nitrososphaeria</taxon>
        <taxon>Nitrosopumilales</taxon>
        <taxon>Nitrosopumilaceae</taxon>
        <taxon>Candidatus Nitrosomarinus</taxon>
    </lineage>
</organism>
<dbReference type="AlphaFoldDB" id="A0A2Z2HHB0"/>
<evidence type="ECO:0000313" key="12">
    <source>
        <dbReference type="EMBL" id="ARS63661.1"/>
    </source>
</evidence>
<feature type="transmembrane region" description="Helical" evidence="10">
    <location>
        <begin position="306"/>
        <end position="324"/>
    </location>
</feature>
<feature type="transmembrane region" description="Helical" evidence="10">
    <location>
        <begin position="124"/>
        <end position="144"/>
    </location>
</feature>
<feature type="transmembrane region" description="Helical" evidence="10">
    <location>
        <begin position="67"/>
        <end position="87"/>
    </location>
</feature>
<dbReference type="GO" id="GO:1902600">
    <property type="term" value="P:proton transmembrane transport"/>
    <property type="evidence" value="ECO:0007669"/>
    <property type="project" value="InterPro"/>
</dbReference>
<dbReference type="Gene3D" id="1.20.1530.20">
    <property type="match status" value="1"/>
</dbReference>
<dbReference type="InterPro" id="IPR038770">
    <property type="entry name" value="Na+/solute_symporter_sf"/>
</dbReference>
<evidence type="ECO:0000256" key="3">
    <source>
        <dbReference type="ARBA" id="ARBA00022449"/>
    </source>
</evidence>
<feature type="transmembrane region" description="Helical" evidence="10">
    <location>
        <begin position="345"/>
        <end position="363"/>
    </location>
</feature>
<evidence type="ECO:0000256" key="8">
    <source>
        <dbReference type="ARBA" id="ARBA00023136"/>
    </source>
</evidence>
<evidence type="ECO:0000256" key="2">
    <source>
        <dbReference type="ARBA" id="ARBA00022448"/>
    </source>
</evidence>
<dbReference type="EMBL" id="CP021324">
    <property type="protein sequence ID" value="ARS63661.1"/>
    <property type="molecule type" value="Genomic_DNA"/>
</dbReference>
<feature type="transmembrane region" description="Helical" evidence="10">
    <location>
        <begin position="99"/>
        <end position="118"/>
    </location>
</feature>
<evidence type="ECO:0000256" key="4">
    <source>
        <dbReference type="ARBA" id="ARBA00022475"/>
    </source>
</evidence>